<name>A0A1S2MZT8_9MICC</name>
<evidence type="ECO:0000256" key="7">
    <source>
        <dbReference type="HAMAP-Rule" id="MF_01161"/>
    </source>
</evidence>
<dbReference type="RefSeq" id="WP_075514813.1">
    <property type="nucleotide sequence ID" value="NZ_MODZ01000006.1"/>
</dbReference>
<dbReference type="NCBIfam" id="TIGR02432">
    <property type="entry name" value="lysidine_TilS_N"/>
    <property type="match status" value="1"/>
</dbReference>
<dbReference type="SUPFAM" id="SSF52402">
    <property type="entry name" value="Adenine nucleotide alpha hydrolases-like"/>
    <property type="match status" value="1"/>
</dbReference>
<dbReference type="GO" id="GO:0005737">
    <property type="term" value="C:cytoplasm"/>
    <property type="evidence" value="ECO:0007669"/>
    <property type="project" value="UniProtKB-SubCell"/>
</dbReference>
<evidence type="ECO:0000313" key="11">
    <source>
        <dbReference type="EMBL" id="OIJ35889.1"/>
    </source>
</evidence>
<dbReference type="Pfam" id="PF01171">
    <property type="entry name" value="ATP_bind_3"/>
    <property type="match status" value="1"/>
</dbReference>
<comment type="subcellular location">
    <subcellularLocation>
        <location evidence="7">Cytoplasm</location>
    </subcellularLocation>
</comment>
<dbReference type="AlphaFoldDB" id="A0A1S2MZT8"/>
<dbReference type="Gene3D" id="1.20.59.20">
    <property type="match status" value="1"/>
</dbReference>
<gene>
    <name evidence="7" type="primary">tilS</name>
    <name evidence="11" type="ORF">BK826_05920</name>
</gene>
<keyword evidence="4 7" id="KW-0547">Nucleotide-binding</keyword>
<keyword evidence="1 7" id="KW-0963">Cytoplasm</keyword>
<organism evidence="11 12">
    <name type="scientific">Rothia kristinae</name>
    <dbReference type="NCBI Taxonomy" id="37923"/>
    <lineage>
        <taxon>Bacteria</taxon>
        <taxon>Bacillati</taxon>
        <taxon>Actinomycetota</taxon>
        <taxon>Actinomycetes</taxon>
        <taxon>Micrococcales</taxon>
        <taxon>Micrococcaceae</taxon>
        <taxon>Rothia</taxon>
    </lineage>
</organism>
<feature type="compositionally biased region" description="Low complexity" evidence="8">
    <location>
        <begin position="55"/>
        <end position="69"/>
    </location>
</feature>
<dbReference type="InterPro" id="IPR012795">
    <property type="entry name" value="tRNA_Ile_lys_synt_N"/>
</dbReference>
<evidence type="ECO:0000256" key="3">
    <source>
        <dbReference type="ARBA" id="ARBA00022694"/>
    </source>
</evidence>
<reference evidence="11 12" key="1">
    <citation type="submission" date="2016-10" db="EMBL/GenBank/DDBJ databases">
        <title>Draft genome sequence of strain LCT isolated from the Shenzhou X spacecraft of China.</title>
        <authorList>
            <person name="Huang B."/>
        </authorList>
    </citation>
    <scope>NUCLEOTIDE SEQUENCE [LARGE SCALE GENOMIC DNA]</scope>
    <source>
        <strain evidence="11 12">LCT-H5</strain>
    </source>
</reference>
<comment type="catalytic activity">
    <reaction evidence="6 7">
        <text>cytidine(34) in tRNA(Ile2) + L-lysine + ATP = lysidine(34) in tRNA(Ile2) + AMP + diphosphate + H(+)</text>
        <dbReference type="Rhea" id="RHEA:43744"/>
        <dbReference type="Rhea" id="RHEA-COMP:10625"/>
        <dbReference type="Rhea" id="RHEA-COMP:10670"/>
        <dbReference type="ChEBI" id="CHEBI:15378"/>
        <dbReference type="ChEBI" id="CHEBI:30616"/>
        <dbReference type="ChEBI" id="CHEBI:32551"/>
        <dbReference type="ChEBI" id="CHEBI:33019"/>
        <dbReference type="ChEBI" id="CHEBI:82748"/>
        <dbReference type="ChEBI" id="CHEBI:83665"/>
        <dbReference type="ChEBI" id="CHEBI:456215"/>
        <dbReference type="EC" id="6.3.4.19"/>
    </reaction>
</comment>
<dbReference type="Gene3D" id="3.40.50.620">
    <property type="entry name" value="HUPs"/>
    <property type="match status" value="1"/>
</dbReference>
<accession>A0A1S2MZT8</accession>
<feature type="region of interest" description="Disordered" evidence="8">
    <location>
        <begin position="1"/>
        <end position="71"/>
    </location>
</feature>
<keyword evidence="3 7" id="KW-0819">tRNA processing</keyword>
<keyword evidence="5 7" id="KW-0067">ATP-binding</keyword>
<sequence length="450" mass="47027">MAQSGRTGRLHPAVGAARRRLARHLAEHAGLETTPTGRAARSAEAVNRAGRGEQSPASSSRTPRAPAAPRADEGPLLLVACSGGPDSLALAALTAHFARRGDLRAGAIVVDHGLQEGSAQVARRAAEQCRELGLAPVLIRRAEVEPGGHGPEMAARIARYRAFEEAVAELEEQGETVAGILLGHTRDDQAETVLLGLARGSGTRSLAGMPPARPLAELGIDGEPITAPRDEPATASIATASGEPPRVDPEGAAEAPSAPTALLLRPLLGTTREEIEQILTAEGLSPWRDPSNADTSLRRNLVRHDVLPHLERTLGPGIAQALARTAKVLTEDADLLDALAARRAQDARADPGRFHPVPEQPLAALSLGVLANTHPALRRRILAAALQEAGGAAPTQERLAALEELLGGRGNAGPVQMPGRVTVWRRRALERRAPEPEAAGALILTRTPAG</sequence>
<evidence type="ECO:0000259" key="9">
    <source>
        <dbReference type="Pfam" id="PF01171"/>
    </source>
</evidence>
<dbReference type="CDD" id="cd01992">
    <property type="entry name" value="TilS_N"/>
    <property type="match status" value="1"/>
</dbReference>
<dbReference type="OrthoDB" id="5244702at2"/>
<evidence type="ECO:0000256" key="6">
    <source>
        <dbReference type="ARBA" id="ARBA00048539"/>
    </source>
</evidence>
<evidence type="ECO:0000256" key="1">
    <source>
        <dbReference type="ARBA" id="ARBA00022490"/>
    </source>
</evidence>
<dbReference type="Pfam" id="PF09179">
    <property type="entry name" value="TilS"/>
    <property type="match status" value="1"/>
</dbReference>
<dbReference type="PANTHER" id="PTHR43033">
    <property type="entry name" value="TRNA(ILE)-LYSIDINE SYNTHASE-RELATED"/>
    <property type="match status" value="1"/>
</dbReference>
<dbReference type="PANTHER" id="PTHR43033:SF1">
    <property type="entry name" value="TRNA(ILE)-LYSIDINE SYNTHASE-RELATED"/>
    <property type="match status" value="1"/>
</dbReference>
<feature type="domain" description="tRNA(Ile)-lysidine/2-thiocytidine synthase N-terminal" evidence="9">
    <location>
        <begin position="77"/>
        <end position="304"/>
    </location>
</feature>
<dbReference type="Proteomes" id="UP000179540">
    <property type="component" value="Unassembled WGS sequence"/>
</dbReference>
<dbReference type="GO" id="GO:0032267">
    <property type="term" value="F:tRNA(Ile)-lysidine synthase activity"/>
    <property type="evidence" value="ECO:0007669"/>
    <property type="project" value="UniProtKB-EC"/>
</dbReference>
<dbReference type="InterPro" id="IPR015262">
    <property type="entry name" value="tRNA_Ile_lys_synt_subst-bd"/>
</dbReference>
<feature type="domain" description="tRNA(Ile)-lysidine synthase substrate-binding" evidence="10">
    <location>
        <begin position="365"/>
        <end position="427"/>
    </location>
</feature>
<feature type="region of interest" description="Disordered" evidence="8">
    <location>
        <begin position="237"/>
        <end position="258"/>
    </location>
</feature>
<evidence type="ECO:0000256" key="2">
    <source>
        <dbReference type="ARBA" id="ARBA00022598"/>
    </source>
</evidence>
<dbReference type="GO" id="GO:0005524">
    <property type="term" value="F:ATP binding"/>
    <property type="evidence" value="ECO:0007669"/>
    <property type="project" value="UniProtKB-UniRule"/>
</dbReference>
<dbReference type="InterPro" id="IPR014729">
    <property type="entry name" value="Rossmann-like_a/b/a_fold"/>
</dbReference>
<feature type="binding site" evidence="7">
    <location>
        <begin position="82"/>
        <end position="87"/>
    </location>
    <ligand>
        <name>ATP</name>
        <dbReference type="ChEBI" id="CHEBI:30616"/>
    </ligand>
</feature>
<comment type="similarity">
    <text evidence="7">Belongs to the tRNA(Ile)-lysidine synthase family.</text>
</comment>
<evidence type="ECO:0000313" key="12">
    <source>
        <dbReference type="Proteomes" id="UP000179540"/>
    </source>
</evidence>
<keyword evidence="2 7" id="KW-0436">Ligase</keyword>
<dbReference type="EC" id="6.3.4.19" evidence="7"/>
<evidence type="ECO:0000256" key="8">
    <source>
        <dbReference type="SAM" id="MobiDB-lite"/>
    </source>
</evidence>
<comment type="domain">
    <text evidence="7">The N-terminal region contains the highly conserved SGGXDS motif, predicted to be a P-loop motif involved in ATP binding.</text>
</comment>
<comment type="function">
    <text evidence="7">Ligates lysine onto the cytidine present at position 34 of the AUA codon-specific tRNA(Ile) that contains the anticodon CAU, in an ATP-dependent manner. Cytidine is converted to lysidine, thus changing the amino acid specificity of the tRNA from methionine to isoleucine.</text>
</comment>
<dbReference type="InterPro" id="IPR011063">
    <property type="entry name" value="TilS/TtcA_N"/>
</dbReference>
<evidence type="ECO:0000259" key="10">
    <source>
        <dbReference type="Pfam" id="PF09179"/>
    </source>
</evidence>
<evidence type="ECO:0000256" key="4">
    <source>
        <dbReference type="ARBA" id="ARBA00022741"/>
    </source>
</evidence>
<evidence type="ECO:0000256" key="5">
    <source>
        <dbReference type="ARBA" id="ARBA00022840"/>
    </source>
</evidence>
<comment type="caution">
    <text evidence="11">The sequence shown here is derived from an EMBL/GenBank/DDBJ whole genome shotgun (WGS) entry which is preliminary data.</text>
</comment>
<protein>
    <recommendedName>
        <fullName evidence="7">tRNA(Ile)-lysidine synthase</fullName>
        <ecNumber evidence="7">6.3.4.19</ecNumber>
    </recommendedName>
    <alternativeName>
        <fullName evidence="7">tRNA(Ile)-2-lysyl-cytidine synthase</fullName>
    </alternativeName>
    <alternativeName>
        <fullName evidence="7">tRNA(Ile)-lysidine synthetase</fullName>
    </alternativeName>
</protein>
<dbReference type="InterPro" id="IPR012094">
    <property type="entry name" value="tRNA_Ile_lys_synt"/>
</dbReference>
<proteinExistence type="inferred from homology"/>
<dbReference type="HAMAP" id="MF_01161">
    <property type="entry name" value="tRNA_Ile_lys_synt"/>
    <property type="match status" value="1"/>
</dbReference>
<dbReference type="EMBL" id="MODZ01000006">
    <property type="protein sequence ID" value="OIJ35889.1"/>
    <property type="molecule type" value="Genomic_DNA"/>
</dbReference>
<dbReference type="SUPFAM" id="SSF82829">
    <property type="entry name" value="MesJ substrate recognition domain-like"/>
    <property type="match status" value="1"/>
</dbReference>
<dbReference type="GO" id="GO:0006400">
    <property type="term" value="P:tRNA modification"/>
    <property type="evidence" value="ECO:0007669"/>
    <property type="project" value="UniProtKB-UniRule"/>
</dbReference>